<evidence type="ECO:0000256" key="4">
    <source>
        <dbReference type="ARBA" id="ARBA00023145"/>
    </source>
</evidence>
<proteinExistence type="inferred from homology"/>
<evidence type="ECO:0008006" key="8">
    <source>
        <dbReference type="Google" id="ProtNLM"/>
    </source>
</evidence>
<dbReference type="Gene3D" id="1.10.439.10">
    <property type="entry name" value="Penicillin Amidohydrolase, domain 1"/>
    <property type="match status" value="1"/>
</dbReference>
<reference evidence="6 7" key="1">
    <citation type="submission" date="2014-02" db="EMBL/GenBank/DDBJ databases">
        <title>The small core and large imbalanced accessory genome model reveals a collaborative survival strategy of Sorangium cellulosum strains in nature.</title>
        <authorList>
            <person name="Han K."/>
            <person name="Peng R."/>
            <person name="Blom J."/>
            <person name="Li Y.-Z."/>
        </authorList>
    </citation>
    <scope>NUCLEOTIDE SEQUENCE [LARGE SCALE GENOMIC DNA]</scope>
    <source>
        <strain evidence="6 7">So0007-03</strain>
    </source>
</reference>
<organism evidence="6 7">
    <name type="scientific">Sorangium cellulosum</name>
    <name type="common">Polyangium cellulosum</name>
    <dbReference type="NCBI Taxonomy" id="56"/>
    <lineage>
        <taxon>Bacteria</taxon>
        <taxon>Pseudomonadati</taxon>
        <taxon>Myxococcota</taxon>
        <taxon>Polyangia</taxon>
        <taxon>Polyangiales</taxon>
        <taxon>Polyangiaceae</taxon>
        <taxon>Sorangium</taxon>
    </lineage>
</organism>
<keyword evidence="4" id="KW-0865">Zymogen</keyword>
<comment type="caution">
    <text evidence="6">The sequence shown here is derived from an EMBL/GenBank/DDBJ whole genome shotgun (WGS) entry which is preliminary data.</text>
</comment>
<dbReference type="Pfam" id="PF01804">
    <property type="entry name" value="Penicil_amidase"/>
    <property type="match status" value="1"/>
</dbReference>
<evidence type="ECO:0000256" key="5">
    <source>
        <dbReference type="SAM" id="MobiDB-lite"/>
    </source>
</evidence>
<sequence length="821" mass="87773">MYERIIAGLSCLGLLAACGDDPDVGPGPVGQGDYQATIRWTSHGVPHILAEDIGSIGFGLAYAGARDFVCTLADQVVKVRSERAKTFGPGEDDANVDSDFTYLALGVVDRAEAMLGRLSPDGRALLDGYVAGYNQYLADTGAEGLPEPCAGAAWVKPVSAVDLAAYYLHINMFSGSLQLLDYLSRAAPPKASGEDAGSSGEGAKAPGDRARSRDLELPDFTRLHLGSNAWAIGRERAEGGRGMLVANPHFPWEGELRFHEAHLTIPGQLDVYGAALTGMPIINIGFNEHIAWTHTVSPANHFTVYRLALDPDDPTAYVYEGETRAMERREHIIDVLGDDGSIAQVSRVMYRSHHGPMLGASVLGWSTKQAFALRDANEDNGLALDQWLAMDRARSLDELRRAHEELRGIPFVFTTAVDAEGQALIMDGSRVPHLSGEAVSAYERALERDGLTGVLASSGIVLLDGSKERDAWVETQGAGALVPWGDIPSLSRTDFVMNANDTAWLANPAAPITGYPRLFGMPGSPISARTRMNLVMLTEQGEDGASGEDGLFSRDELKDAILSNRGMTAERLRAQVVERCDGAAPVDVEGELIDIEGACAALAAWNGRVDLESVGAVVWRELLGRFSAPDMTDAGKLYAQPFDPEDPLETPRDLVEPPAEGADPILVALAEATLALAQAGLDPTTPLGEAQFTMKDKAIPMHGGTNREGVANILLFSTASLNSTLLPRLNTGEIVSATTGLTTSGYPINFGTSFVMAVEHTSGGPRAEALLSYSQSTDPASPHFADQTELFSRKEWRPALFAEEEIAADPELAVKEVSGRR</sequence>
<evidence type="ECO:0000256" key="1">
    <source>
        <dbReference type="ARBA" id="ARBA00006586"/>
    </source>
</evidence>
<dbReference type="GO" id="GO:0017000">
    <property type="term" value="P:antibiotic biosynthetic process"/>
    <property type="evidence" value="ECO:0007669"/>
    <property type="project" value="InterPro"/>
</dbReference>
<dbReference type="PANTHER" id="PTHR34218:SF3">
    <property type="entry name" value="ACYL-HOMOSERINE LACTONE ACYLASE PVDQ"/>
    <property type="match status" value="1"/>
</dbReference>
<feature type="region of interest" description="Disordered" evidence="5">
    <location>
        <begin position="190"/>
        <end position="212"/>
    </location>
</feature>
<comment type="similarity">
    <text evidence="1">Belongs to the peptidase S45 family.</text>
</comment>
<name>A0A150TVS6_SORCE</name>
<dbReference type="PANTHER" id="PTHR34218">
    <property type="entry name" value="PEPTIDASE S45 PENICILLIN AMIDASE"/>
    <property type="match status" value="1"/>
</dbReference>
<dbReference type="Gene3D" id="2.30.120.10">
    <property type="match status" value="1"/>
</dbReference>
<evidence type="ECO:0000313" key="6">
    <source>
        <dbReference type="EMBL" id="KYG08736.1"/>
    </source>
</evidence>
<dbReference type="Gene3D" id="3.60.20.10">
    <property type="entry name" value="Glutamine Phosphoribosylpyrophosphate, subunit 1, domain 1"/>
    <property type="match status" value="1"/>
</dbReference>
<evidence type="ECO:0000313" key="7">
    <source>
        <dbReference type="Proteomes" id="UP000075502"/>
    </source>
</evidence>
<dbReference type="InterPro" id="IPR023343">
    <property type="entry name" value="Penicillin_amidase_dom1"/>
</dbReference>
<dbReference type="CDD" id="cd01936">
    <property type="entry name" value="Ntn_CA"/>
    <property type="match status" value="1"/>
</dbReference>
<evidence type="ECO:0000256" key="2">
    <source>
        <dbReference type="ARBA" id="ARBA00022729"/>
    </source>
</evidence>
<protein>
    <recommendedName>
        <fullName evidence="8">Acyl-homoserine-lactone acylase</fullName>
    </recommendedName>
</protein>
<accession>A0A150TVS6</accession>
<feature type="compositionally biased region" description="Low complexity" evidence="5">
    <location>
        <begin position="190"/>
        <end position="205"/>
    </location>
</feature>
<gene>
    <name evidence="6" type="ORF">BE21_21915</name>
</gene>
<dbReference type="EMBL" id="JEME01000896">
    <property type="protein sequence ID" value="KYG08736.1"/>
    <property type="molecule type" value="Genomic_DNA"/>
</dbReference>
<dbReference type="InterPro" id="IPR043146">
    <property type="entry name" value="Penicillin_amidase_N_B-knob"/>
</dbReference>
<evidence type="ECO:0000256" key="3">
    <source>
        <dbReference type="ARBA" id="ARBA00022801"/>
    </source>
</evidence>
<dbReference type="Proteomes" id="UP000075502">
    <property type="component" value="Unassembled WGS sequence"/>
</dbReference>
<dbReference type="Gene3D" id="1.10.1400.10">
    <property type="match status" value="1"/>
</dbReference>
<keyword evidence="2" id="KW-0732">Signal</keyword>
<dbReference type="GO" id="GO:0016811">
    <property type="term" value="F:hydrolase activity, acting on carbon-nitrogen (but not peptide) bonds, in linear amides"/>
    <property type="evidence" value="ECO:0007669"/>
    <property type="project" value="InterPro"/>
</dbReference>
<dbReference type="AlphaFoldDB" id="A0A150TVS6"/>
<dbReference type="PROSITE" id="PS51257">
    <property type="entry name" value="PROKAR_LIPOPROTEIN"/>
    <property type="match status" value="1"/>
</dbReference>
<dbReference type="InterPro" id="IPR043147">
    <property type="entry name" value="Penicillin_amidase_A-knob"/>
</dbReference>
<dbReference type="SUPFAM" id="SSF56235">
    <property type="entry name" value="N-terminal nucleophile aminohydrolases (Ntn hydrolases)"/>
    <property type="match status" value="1"/>
</dbReference>
<keyword evidence="3" id="KW-0378">Hydrolase</keyword>
<dbReference type="InterPro" id="IPR029055">
    <property type="entry name" value="Ntn_hydrolases_N"/>
</dbReference>
<dbReference type="InterPro" id="IPR002692">
    <property type="entry name" value="S45"/>
</dbReference>